<protein>
    <submittedName>
        <fullName evidence="1">Uncharacterized protein</fullName>
    </submittedName>
</protein>
<sequence length="101" mass="11309">MSPNITLTYELNPPHGITAEGLGTTKTHELPVSAGNCSLKAYYQSVREAIAKGKELVGEDLTIWRDAVGNREQSKELKSPIKTKEDVEEYENEEDENEEDE</sequence>
<accession>A0ACB8UL29</accession>
<keyword evidence="2" id="KW-1185">Reference proteome</keyword>
<gene>
    <name evidence="1" type="ORF">BDY19DRAFT_916534</name>
</gene>
<dbReference type="EMBL" id="MU274900">
    <property type="protein sequence ID" value="KAI0095167.1"/>
    <property type="molecule type" value="Genomic_DNA"/>
</dbReference>
<name>A0ACB8UL29_9APHY</name>
<proteinExistence type="predicted"/>
<evidence type="ECO:0000313" key="1">
    <source>
        <dbReference type="EMBL" id="KAI0095167.1"/>
    </source>
</evidence>
<reference evidence="1" key="1">
    <citation type="journal article" date="2021" name="Environ. Microbiol.">
        <title>Gene family expansions and transcriptome signatures uncover fungal adaptations to wood decay.</title>
        <authorList>
            <person name="Hage H."/>
            <person name="Miyauchi S."/>
            <person name="Viragh M."/>
            <person name="Drula E."/>
            <person name="Min B."/>
            <person name="Chaduli D."/>
            <person name="Navarro D."/>
            <person name="Favel A."/>
            <person name="Norest M."/>
            <person name="Lesage-Meessen L."/>
            <person name="Balint B."/>
            <person name="Merenyi Z."/>
            <person name="de Eugenio L."/>
            <person name="Morin E."/>
            <person name="Martinez A.T."/>
            <person name="Baldrian P."/>
            <person name="Stursova M."/>
            <person name="Martinez M.J."/>
            <person name="Novotny C."/>
            <person name="Magnuson J.K."/>
            <person name="Spatafora J.W."/>
            <person name="Maurice S."/>
            <person name="Pangilinan J."/>
            <person name="Andreopoulos W."/>
            <person name="LaButti K."/>
            <person name="Hundley H."/>
            <person name="Na H."/>
            <person name="Kuo A."/>
            <person name="Barry K."/>
            <person name="Lipzen A."/>
            <person name="Henrissat B."/>
            <person name="Riley R."/>
            <person name="Ahrendt S."/>
            <person name="Nagy L.G."/>
            <person name="Grigoriev I.V."/>
            <person name="Martin F."/>
            <person name="Rosso M.N."/>
        </authorList>
    </citation>
    <scope>NUCLEOTIDE SEQUENCE</scope>
    <source>
        <strain evidence="1">CBS 384.51</strain>
    </source>
</reference>
<evidence type="ECO:0000313" key="2">
    <source>
        <dbReference type="Proteomes" id="UP001055072"/>
    </source>
</evidence>
<dbReference type="Proteomes" id="UP001055072">
    <property type="component" value="Unassembled WGS sequence"/>
</dbReference>
<organism evidence="1 2">
    <name type="scientific">Irpex rosettiformis</name>
    <dbReference type="NCBI Taxonomy" id="378272"/>
    <lineage>
        <taxon>Eukaryota</taxon>
        <taxon>Fungi</taxon>
        <taxon>Dikarya</taxon>
        <taxon>Basidiomycota</taxon>
        <taxon>Agaricomycotina</taxon>
        <taxon>Agaricomycetes</taxon>
        <taxon>Polyporales</taxon>
        <taxon>Irpicaceae</taxon>
        <taxon>Irpex</taxon>
    </lineage>
</organism>
<comment type="caution">
    <text evidence="1">The sequence shown here is derived from an EMBL/GenBank/DDBJ whole genome shotgun (WGS) entry which is preliminary data.</text>
</comment>